<dbReference type="OrthoDB" id="3517218at2759"/>
<dbReference type="EMBL" id="BLBS01000047">
    <property type="protein sequence ID" value="GET91223.1"/>
    <property type="molecule type" value="Genomic_DNA"/>
</dbReference>
<comment type="caution">
    <text evidence="2">The sequence shown here is derived from an EMBL/GenBank/DDBJ whole genome shotgun (WGS) entry which is preliminary data.</text>
</comment>
<evidence type="ECO:0000313" key="2">
    <source>
        <dbReference type="EMBL" id="GET91223.1"/>
    </source>
</evidence>
<name>A0A640KNP3_LEITA</name>
<keyword evidence="3" id="KW-1185">Reference proteome</keyword>
<evidence type="ECO:0000256" key="1">
    <source>
        <dbReference type="SAM" id="MobiDB-lite"/>
    </source>
</evidence>
<dbReference type="InterPro" id="IPR016024">
    <property type="entry name" value="ARM-type_fold"/>
</dbReference>
<accession>A0A640KNP3</accession>
<dbReference type="SUPFAM" id="SSF48371">
    <property type="entry name" value="ARM repeat"/>
    <property type="match status" value="1"/>
</dbReference>
<feature type="region of interest" description="Disordered" evidence="1">
    <location>
        <begin position="963"/>
        <end position="988"/>
    </location>
</feature>
<dbReference type="Proteomes" id="UP000419144">
    <property type="component" value="Unassembled WGS sequence"/>
</dbReference>
<gene>
    <name evidence="2" type="ORF">LtaPh_3126100</name>
</gene>
<reference evidence="2" key="1">
    <citation type="submission" date="2019-11" db="EMBL/GenBank/DDBJ databases">
        <title>Leishmania tarentolae CDS.</title>
        <authorList>
            <person name="Goto Y."/>
            <person name="Yamagishi J."/>
        </authorList>
    </citation>
    <scope>NUCLEOTIDE SEQUENCE [LARGE SCALE GENOMIC DNA]</scope>
    <source>
        <strain evidence="2">Parrot Tar II</strain>
    </source>
</reference>
<organism evidence="2 3">
    <name type="scientific">Leishmania tarentolae</name>
    <name type="common">Sauroleishmania tarentolae</name>
    <dbReference type="NCBI Taxonomy" id="5689"/>
    <lineage>
        <taxon>Eukaryota</taxon>
        <taxon>Discoba</taxon>
        <taxon>Euglenozoa</taxon>
        <taxon>Kinetoplastea</taxon>
        <taxon>Metakinetoplastina</taxon>
        <taxon>Trypanosomatida</taxon>
        <taxon>Trypanosomatidae</taxon>
        <taxon>Leishmaniinae</taxon>
        <taxon>Leishmania</taxon>
        <taxon>lizard Leishmania</taxon>
    </lineage>
</organism>
<sequence length="1258" mass="139538">MHRLSSRDELLQHVEALSHHSRCATLVELGRCSISATERKQGDLQTVITTLGAPLQGHYHHLLAAYALCGAFAETKRVGRAMPAALLATASSLVEDTSLKVSHLLMTSMLISTSVDAQQKTAMTVKFLESAPLPQFKGLVVRLARAQQMQVLLKLYQMHTVTDPVKRQLLLGSLSPEAFEQLPKAEQTSLDTVALRLLCRHHPQWVAHYLTARVQEQVRLNTAVDAALKGLVQKAQIFLATRGALKDSLFLFTATAHLLDLGQPTLQTLLELYCLSTFPVELGLYLLEGEGRHMVAAFSKPMNYWISRRAWKRFNGHTELLMQLLDKKILSNDAHHLQHMLPEARRAYFAQGYRKLERTHGLPCTSYIFGIASAAERRDLARHFYDDEKRQDPPSERVKYLSFLPFPEAIGIGAEYLTSNDSKIRSQSIRACLGSLKYYPEHLPGALKFCVQRPNEQDIWRAEVFNALAALPHGFWTRTATHISDDILQSMLNQLIKATYSAKDMSNRTLEALETLLFRLAGPQTNFSVSQLSTLIRKRKQLTVCDGNGDVFLPLAQLYPHALRVLVASLLPLTQTLLGSDSLWTTISILEGLLDNKNVVNVLRRAVPSPSKGGSETWSIVHDALKSGMSSGNSGVAEASLRLYAKHFAQKLAAELPQLIKGRKDWVTVRMVQHLVCDRLQGPLLDMLVSPIKNIPTGRFYRAKKKSMGFLCELPVENAHRWTCRQQICYAQSCLQAVYTPLALNSFQCGRLVKNLARLPGVCATTSWTDANGKARSLRTLATEAHPEHGVYTMRLALQALGHMDGDAEALQALRNSLEVDDLRMDALRALTTTLRRAPSAEAVRILEPVLTGTHVTAQKEALHLLGAKRDNVVYARIAQFAAERQLPLPVERSGDGGGVVALSLAASMPPSSTKEAVPTMHRDLRTALVTTLFNFLDKPQVWSYYTFMAVQDQVVEPSAVSSVGPATSEWEESDGDANGASTGDAYENRQVTTPSSAACVAMSTVPWSLLPMPWQVREYQLLLQRLLSHPVRDVRLSAFQKLATVPPYDDLELCKAISEYLNEYSSPNVVQSTLRCMLRCTAEEAAAFLISAILKVHSDVFLATIVNVLCEIMRCASAHEQQLLRAVATEVLERLMAARRQPTIAVSLIFQLGTSEWVPRLTMMEAAGLMHPGAAVAVIRSVQGDSSVIRDPDAAERLEQAVLRSHPSALMRRLGLEILLAACARRGWDEERTLSLEVYCRDSDLWVSSDARVVRAD</sequence>
<evidence type="ECO:0000313" key="3">
    <source>
        <dbReference type="Proteomes" id="UP000419144"/>
    </source>
</evidence>
<dbReference type="AlphaFoldDB" id="A0A640KNP3"/>
<proteinExistence type="predicted"/>
<protein>
    <submittedName>
        <fullName evidence="2">Uncharacterized protein</fullName>
    </submittedName>
</protein>
<dbReference type="VEuPathDB" id="TriTrypDB:LtaPh_3126100"/>